<dbReference type="EMBL" id="QGNW01000038">
    <property type="protein sequence ID" value="RVX09423.1"/>
    <property type="molecule type" value="Genomic_DNA"/>
</dbReference>
<dbReference type="InterPro" id="IPR036770">
    <property type="entry name" value="Ankyrin_rpt-contain_sf"/>
</dbReference>
<dbReference type="PANTHER" id="PTHR24121">
    <property type="entry name" value="NO MECHANORECEPTOR POTENTIAL C, ISOFORM D-RELATED"/>
    <property type="match status" value="1"/>
</dbReference>
<proteinExistence type="predicted"/>
<evidence type="ECO:0000313" key="2">
    <source>
        <dbReference type="Proteomes" id="UP000288805"/>
    </source>
</evidence>
<dbReference type="SUPFAM" id="SSF48403">
    <property type="entry name" value="Ankyrin repeat"/>
    <property type="match status" value="1"/>
</dbReference>
<accession>A0A438JKD9</accession>
<dbReference type="Gene3D" id="1.25.40.20">
    <property type="entry name" value="Ankyrin repeat-containing domain"/>
    <property type="match status" value="1"/>
</dbReference>
<sequence length="163" mass="18319">MKEDRVTAKKRVKRVAVSADANMEREKGTLDQDEDVEQERFMDSRMYMQATQGHIGDFILILHSISSEKELQHSEILSQVSPWNNTCLHIAVSSGNHELAMYIVGVCPDLIKRKNSKGDTALHIAARKRDLSFVKIVMDSCPSGNGASRDVEKAEHSLLRIVK</sequence>
<protein>
    <submittedName>
        <fullName evidence="1">Uncharacterized protein</fullName>
    </submittedName>
</protein>
<gene>
    <name evidence="1" type="ORF">CK203_015223</name>
</gene>
<name>A0A438JKD9_VITVI</name>
<reference evidence="1 2" key="1">
    <citation type="journal article" date="2018" name="PLoS Genet.">
        <title>Population sequencing reveals clonal diversity and ancestral inbreeding in the grapevine cultivar Chardonnay.</title>
        <authorList>
            <person name="Roach M.J."/>
            <person name="Johnson D.L."/>
            <person name="Bohlmann J."/>
            <person name="van Vuuren H.J."/>
            <person name="Jones S.J."/>
            <person name="Pretorius I.S."/>
            <person name="Schmidt S.A."/>
            <person name="Borneman A.R."/>
        </authorList>
    </citation>
    <scope>NUCLEOTIDE SEQUENCE [LARGE SCALE GENOMIC DNA]</scope>
    <source>
        <strain evidence="2">cv. Chardonnay</strain>
        <tissue evidence="1">Leaf</tissue>
    </source>
</reference>
<dbReference type="Pfam" id="PF12796">
    <property type="entry name" value="Ank_2"/>
    <property type="match status" value="1"/>
</dbReference>
<dbReference type="SMART" id="SM00248">
    <property type="entry name" value="ANK"/>
    <property type="match status" value="2"/>
</dbReference>
<organism evidence="1 2">
    <name type="scientific">Vitis vinifera</name>
    <name type="common">Grape</name>
    <dbReference type="NCBI Taxonomy" id="29760"/>
    <lineage>
        <taxon>Eukaryota</taxon>
        <taxon>Viridiplantae</taxon>
        <taxon>Streptophyta</taxon>
        <taxon>Embryophyta</taxon>
        <taxon>Tracheophyta</taxon>
        <taxon>Spermatophyta</taxon>
        <taxon>Magnoliopsida</taxon>
        <taxon>eudicotyledons</taxon>
        <taxon>Gunneridae</taxon>
        <taxon>Pentapetalae</taxon>
        <taxon>rosids</taxon>
        <taxon>Vitales</taxon>
        <taxon>Vitaceae</taxon>
        <taxon>Viteae</taxon>
        <taxon>Vitis</taxon>
    </lineage>
</organism>
<evidence type="ECO:0000313" key="1">
    <source>
        <dbReference type="EMBL" id="RVX09423.1"/>
    </source>
</evidence>
<dbReference type="Proteomes" id="UP000288805">
    <property type="component" value="Unassembled WGS sequence"/>
</dbReference>
<dbReference type="PANTHER" id="PTHR24121:SF21">
    <property type="entry name" value="ANKYRIN REPEAT FAMILY PROTEIN"/>
    <property type="match status" value="1"/>
</dbReference>
<dbReference type="AlphaFoldDB" id="A0A438JKD9"/>
<comment type="caution">
    <text evidence="1">The sequence shown here is derived from an EMBL/GenBank/DDBJ whole genome shotgun (WGS) entry which is preliminary data.</text>
</comment>
<dbReference type="InterPro" id="IPR002110">
    <property type="entry name" value="Ankyrin_rpt"/>
</dbReference>